<feature type="compositionally biased region" description="Acidic residues" evidence="8">
    <location>
        <begin position="17"/>
        <end position="27"/>
    </location>
</feature>
<feature type="domain" description="Tr-type G" evidence="9">
    <location>
        <begin position="140"/>
        <end position="348"/>
    </location>
</feature>
<dbReference type="InterPro" id="IPR014721">
    <property type="entry name" value="Ribsml_uS5_D2-typ_fold_subgr"/>
</dbReference>
<comment type="caution">
    <text evidence="10">The sequence shown here is derived from an EMBL/GenBank/DDBJ whole genome shotgun (WGS) entry which is preliminary data.</text>
</comment>
<dbReference type="InterPro" id="IPR009000">
    <property type="entry name" value="Transl_B-barrel_sf"/>
</dbReference>
<evidence type="ECO:0000256" key="1">
    <source>
        <dbReference type="ARBA" id="ARBA00004123"/>
    </source>
</evidence>
<dbReference type="FunFam" id="3.30.70.240:FF:000004">
    <property type="entry name" value="116 kDa U5 small nuclear ribonucleoprotein"/>
    <property type="match status" value="1"/>
</dbReference>
<dbReference type="PRINTS" id="PR00315">
    <property type="entry name" value="ELONGATNFCT"/>
</dbReference>
<evidence type="ECO:0000256" key="5">
    <source>
        <dbReference type="ARBA" id="ARBA00023187"/>
    </source>
</evidence>
<dbReference type="GO" id="GO:0046540">
    <property type="term" value="C:U4/U6 x U5 tri-snRNP complex"/>
    <property type="evidence" value="ECO:0007669"/>
    <property type="project" value="TreeGrafter"/>
</dbReference>
<dbReference type="Pfam" id="PF03764">
    <property type="entry name" value="EFG_IV"/>
    <property type="match status" value="1"/>
</dbReference>
<evidence type="ECO:0000259" key="9">
    <source>
        <dbReference type="PROSITE" id="PS51722"/>
    </source>
</evidence>
<dbReference type="Gene3D" id="3.30.70.870">
    <property type="entry name" value="Elongation Factor G (Translational Gtpase), domain 3"/>
    <property type="match status" value="1"/>
</dbReference>
<dbReference type="FunFam" id="3.30.230.10:FF:000009">
    <property type="entry name" value="116 kDa U5 small nuclear ribonucleoprotein component"/>
    <property type="match status" value="1"/>
</dbReference>
<evidence type="ECO:0000256" key="4">
    <source>
        <dbReference type="ARBA" id="ARBA00023134"/>
    </source>
</evidence>
<dbReference type="InterPro" id="IPR005517">
    <property type="entry name" value="Transl_elong_EFG/EF2_IV"/>
</dbReference>
<dbReference type="InterPro" id="IPR035655">
    <property type="entry name" value="U5-116kDa_C"/>
</dbReference>
<keyword evidence="10" id="KW-0687">Ribonucleoprotein</keyword>
<accession>A0A9P5VMG3</accession>
<dbReference type="GO" id="GO:0005829">
    <property type="term" value="C:cytosol"/>
    <property type="evidence" value="ECO:0007669"/>
    <property type="project" value="TreeGrafter"/>
</dbReference>
<keyword evidence="5" id="KW-0508">mRNA splicing</keyword>
<dbReference type="Gene3D" id="3.30.230.10">
    <property type="match status" value="1"/>
</dbReference>
<evidence type="ECO:0000256" key="8">
    <source>
        <dbReference type="SAM" id="MobiDB-lite"/>
    </source>
</evidence>
<dbReference type="EMBL" id="JAAAUY010000267">
    <property type="protein sequence ID" value="KAF9332317.1"/>
    <property type="molecule type" value="Genomic_DNA"/>
</dbReference>
<dbReference type="PANTHER" id="PTHR42908:SF6">
    <property type="entry name" value="116 KDA U5 SMALL NUCLEAR RIBONUCLEOPROTEIN COMPONENT"/>
    <property type="match status" value="1"/>
</dbReference>
<dbReference type="Pfam" id="PF16004">
    <property type="entry name" value="EFTUD2"/>
    <property type="match status" value="1"/>
</dbReference>
<dbReference type="Gene3D" id="3.90.1430.10">
    <property type="entry name" value="Yeast translation eEF2 (G' domain)"/>
    <property type="match status" value="1"/>
</dbReference>
<dbReference type="InterPro" id="IPR044121">
    <property type="entry name" value="Snu114_GTP-bd"/>
</dbReference>
<evidence type="ECO:0000256" key="3">
    <source>
        <dbReference type="ARBA" id="ARBA00022741"/>
    </source>
</evidence>
<dbReference type="SUPFAM" id="SSF54980">
    <property type="entry name" value="EF-G C-terminal domain-like"/>
    <property type="match status" value="2"/>
</dbReference>
<dbReference type="InterPro" id="IPR035647">
    <property type="entry name" value="EFG_III/V"/>
</dbReference>
<dbReference type="CDD" id="cd04098">
    <property type="entry name" value="eEF2_C_snRNP"/>
    <property type="match status" value="1"/>
</dbReference>
<keyword evidence="11" id="KW-1185">Reference proteome</keyword>
<dbReference type="SUPFAM" id="SSF50447">
    <property type="entry name" value="Translation proteins"/>
    <property type="match status" value="1"/>
</dbReference>
<dbReference type="InterPro" id="IPR020568">
    <property type="entry name" value="Ribosomal_Su5_D2-typ_SF"/>
</dbReference>
<dbReference type="SUPFAM" id="SSF52540">
    <property type="entry name" value="P-loop containing nucleoside triphosphate hydrolases"/>
    <property type="match status" value="1"/>
</dbReference>
<dbReference type="PROSITE" id="PS51722">
    <property type="entry name" value="G_TR_2"/>
    <property type="match status" value="1"/>
</dbReference>
<dbReference type="FunFam" id="3.90.1430.10:FF:000001">
    <property type="entry name" value="116 kDa U5 small nuclear ribonucleoprotein component"/>
    <property type="match status" value="1"/>
</dbReference>
<dbReference type="Proteomes" id="UP000696485">
    <property type="component" value="Unassembled WGS sequence"/>
</dbReference>
<dbReference type="GO" id="GO:0003924">
    <property type="term" value="F:GTPase activity"/>
    <property type="evidence" value="ECO:0007669"/>
    <property type="project" value="InterPro"/>
</dbReference>
<feature type="region of interest" description="Disordered" evidence="8">
    <location>
        <begin position="1"/>
        <end position="52"/>
    </location>
</feature>
<dbReference type="Pfam" id="PF00679">
    <property type="entry name" value="EFG_C"/>
    <property type="match status" value="1"/>
</dbReference>
<dbReference type="GO" id="GO:0071007">
    <property type="term" value="C:U2-type catalytic step 2 spliceosome"/>
    <property type="evidence" value="ECO:0007669"/>
    <property type="project" value="TreeGrafter"/>
</dbReference>
<dbReference type="SUPFAM" id="SSF54211">
    <property type="entry name" value="Ribosomal protein S5 domain 2-like"/>
    <property type="match status" value="1"/>
</dbReference>
<dbReference type="SMART" id="SM00838">
    <property type="entry name" value="EFG_C"/>
    <property type="match status" value="1"/>
</dbReference>
<dbReference type="InterPro" id="IPR004161">
    <property type="entry name" value="EFTu-like_2"/>
</dbReference>
<keyword evidence="3" id="KW-0547">Nucleotide-binding</keyword>
<keyword evidence="2" id="KW-0507">mRNA processing</keyword>
<feature type="compositionally biased region" description="Acidic residues" evidence="8">
    <location>
        <begin position="36"/>
        <end position="50"/>
    </location>
</feature>
<dbReference type="Gene3D" id="3.40.50.300">
    <property type="entry name" value="P-loop containing nucleotide triphosphate hydrolases"/>
    <property type="match status" value="1"/>
</dbReference>
<dbReference type="Gene3D" id="2.40.30.10">
    <property type="entry name" value="Translation factors"/>
    <property type="match status" value="1"/>
</dbReference>
<dbReference type="NCBIfam" id="TIGR00231">
    <property type="entry name" value="small_GTP"/>
    <property type="match status" value="1"/>
</dbReference>
<dbReference type="CDD" id="cd04167">
    <property type="entry name" value="Snu114p"/>
    <property type="match status" value="1"/>
</dbReference>
<dbReference type="Pfam" id="PF03144">
    <property type="entry name" value="GTP_EFTU_D2"/>
    <property type="match status" value="1"/>
</dbReference>
<dbReference type="InterPro" id="IPR000795">
    <property type="entry name" value="T_Tr_GTP-bd_dom"/>
</dbReference>
<reference evidence="10" key="1">
    <citation type="journal article" date="2020" name="Fungal Divers.">
        <title>Resolving the Mortierellaceae phylogeny through synthesis of multi-gene phylogenetics and phylogenomics.</title>
        <authorList>
            <person name="Vandepol N."/>
            <person name="Liber J."/>
            <person name="Desiro A."/>
            <person name="Na H."/>
            <person name="Kennedy M."/>
            <person name="Barry K."/>
            <person name="Grigoriev I.V."/>
            <person name="Miller A.N."/>
            <person name="O'Donnell K."/>
            <person name="Stajich J.E."/>
            <person name="Bonito G."/>
        </authorList>
    </citation>
    <scope>NUCLEOTIDE SEQUENCE</scope>
    <source>
        <strain evidence="10">NVP1</strain>
    </source>
</reference>
<dbReference type="PANTHER" id="PTHR42908">
    <property type="entry name" value="TRANSLATION ELONGATION FACTOR-RELATED"/>
    <property type="match status" value="1"/>
</dbReference>
<organism evidence="10 11">
    <name type="scientific">Podila minutissima</name>
    <dbReference type="NCBI Taxonomy" id="64525"/>
    <lineage>
        <taxon>Eukaryota</taxon>
        <taxon>Fungi</taxon>
        <taxon>Fungi incertae sedis</taxon>
        <taxon>Mucoromycota</taxon>
        <taxon>Mortierellomycotina</taxon>
        <taxon>Mortierellomycetes</taxon>
        <taxon>Mortierellales</taxon>
        <taxon>Mortierellaceae</taxon>
        <taxon>Podila</taxon>
    </lineage>
</organism>
<dbReference type="InterPro" id="IPR005225">
    <property type="entry name" value="Small_GTP-bd"/>
</dbReference>
<gene>
    <name evidence="10" type="primary">EFTUD2</name>
    <name evidence="10" type="ORF">BG006_004813</name>
</gene>
<dbReference type="InterPro" id="IPR000640">
    <property type="entry name" value="EFG_V-like"/>
</dbReference>
<keyword evidence="6" id="KW-0539">Nucleus</keyword>
<dbReference type="FunFam" id="2.40.30.10:FF:000029">
    <property type="entry name" value="116 kDa U5 small nuclear ribonucleoprotein component"/>
    <property type="match status" value="1"/>
</dbReference>
<dbReference type="GO" id="GO:0000974">
    <property type="term" value="C:Prp19 complex"/>
    <property type="evidence" value="ECO:0007669"/>
    <property type="project" value="UniProtKB-ARBA"/>
</dbReference>
<evidence type="ECO:0000313" key="11">
    <source>
        <dbReference type="Proteomes" id="UP000696485"/>
    </source>
</evidence>
<sequence length="987" mass="111273">MDESMYDEFGNYLGPDLSDEEDDEEEYAQQQAQDQDMAEGDEEEDVEMEEENVRTSTALSRLGEIPQNQIVLHEDKKYYPTAEEVYGEGVEALVEEEDTQPLTEPIVQPIKTKKFQLEEKDLPTTRFRKQYMYDLMAFPPRVRNVALVGHLHHGKSSIMDMLVNETHEKDMNVDYQERYTDTHPLERQRGVSIKSMPMTLVMQDTKDVSYLLNVIDTPGHVDFVDEVSAALRISDGAVLVVDAVEGVMANTARLIRHCIQERIALTMIVNKVDRLILELKLPPTDAYFKLKHTIEEVNTIISETPGGKGIRLSPELGNVAFASSQMSWCFTLKSFAKLYADSYPGIDVDGFAKRLWGDVYFNGETRKFGRNAADSRTKRSFVHFILEPLFKVYGQVVAEDTATLKATLASLGIFLKPKQYSLDVKPVLRLVMDQFFGPPTGFVDMVSQHIKSPTENAVHKVEHIYTGPMDTVTAEAMKACDPEGPLMIHITKLYNSADGEKFDAFGRVMSGTVKQGQKVRVLGEGYTVDDDEDMTVQQVETVSIFESRYRVETREVVAGNWVLLSGVDQSITKTATITGMKAPDSEDFYVFKPLRFLTSAVMKIAIEPVNPSELPKMLEGLRNVNKSYPILTTKVEESGEHIILGPGELYMDSALHDLRKLYSEIDLKVADPVVRFCETVLETSSLKCFAETPNKKNKLTMIAEPLDRKIVEDIEALKVSTEWTARELGNYFQENYDWDILAARNIWAFGPDMNGPNILVDDTLPSEVNKKLLKEAKDAIRQGFQWGTREGPLCDEPIRSVKFRIIGADLATEPIYRGSGQIIPTARRVCYSSFLMASPRLMEPVYSVEVQAPADCVAAVYTVLARRRGHVLKDIPKAGSPLYTVHAVIPVIESFGFETDLRTHTQGQAFAQQMFDHWQTVPGDPLNKSIVLRPLEPSPNQHLARDFMIKTRRRKGLSEDVSVNKFFDQDMLLNLAQLDAEGFGLNL</sequence>
<dbReference type="GO" id="GO:0030623">
    <property type="term" value="F:U5 snRNA binding"/>
    <property type="evidence" value="ECO:0007669"/>
    <property type="project" value="TreeGrafter"/>
</dbReference>
<keyword evidence="4" id="KW-0342">GTP-binding</keyword>
<dbReference type="InterPro" id="IPR027417">
    <property type="entry name" value="P-loop_NTPase"/>
</dbReference>
<evidence type="ECO:0000256" key="7">
    <source>
        <dbReference type="ARBA" id="ARBA00055641"/>
    </source>
</evidence>
<evidence type="ECO:0000313" key="10">
    <source>
        <dbReference type="EMBL" id="KAF9332317.1"/>
    </source>
</evidence>
<dbReference type="AlphaFoldDB" id="A0A9P5VMG3"/>
<comment type="subcellular location">
    <subcellularLocation>
        <location evidence="1">Nucleus</location>
    </subcellularLocation>
</comment>
<dbReference type="GO" id="GO:0005525">
    <property type="term" value="F:GTP binding"/>
    <property type="evidence" value="ECO:0007669"/>
    <property type="project" value="UniProtKB-KW"/>
</dbReference>
<dbReference type="FunFam" id="3.40.50.300:FF:000646">
    <property type="entry name" value="U5 small nuclear ribonucleoprotein component"/>
    <property type="match status" value="1"/>
</dbReference>
<dbReference type="SMART" id="SM00889">
    <property type="entry name" value="EFG_IV"/>
    <property type="match status" value="1"/>
</dbReference>
<proteinExistence type="predicted"/>
<comment type="function">
    <text evidence="7">Component of the U5 snRNP complex required for pre-mRNA splicing. Binds GTP.</text>
</comment>
<dbReference type="FunFam" id="3.30.70.870:FF:000002">
    <property type="entry name" value="Translation elongation factor 2"/>
    <property type="match status" value="1"/>
</dbReference>
<dbReference type="Pfam" id="PF00009">
    <property type="entry name" value="GTP_EFTU"/>
    <property type="match status" value="1"/>
</dbReference>
<dbReference type="GO" id="GO:0000398">
    <property type="term" value="P:mRNA splicing, via spliceosome"/>
    <property type="evidence" value="ECO:0007669"/>
    <property type="project" value="TreeGrafter"/>
</dbReference>
<protein>
    <submittedName>
        <fullName evidence="10">U5 small nuclear ribonucleoprotein component</fullName>
    </submittedName>
</protein>
<dbReference type="InterPro" id="IPR031950">
    <property type="entry name" value="EFTUD2_N"/>
</dbReference>
<dbReference type="Gene3D" id="3.30.70.240">
    <property type="match status" value="1"/>
</dbReference>
<dbReference type="CDD" id="cd01683">
    <property type="entry name" value="EF2_IV_snRNP"/>
    <property type="match status" value="1"/>
</dbReference>
<evidence type="ECO:0000256" key="6">
    <source>
        <dbReference type="ARBA" id="ARBA00023242"/>
    </source>
</evidence>
<evidence type="ECO:0000256" key="2">
    <source>
        <dbReference type="ARBA" id="ARBA00022664"/>
    </source>
</evidence>
<dbReference type="CDD" id="cd04090">
    <property type="entry name" value="EF2_II_snRNP"/>
    <property type="match status" value="1"/>
</dbReference>
<name>A0A9P5VMG3_9FUNG</name>